<reference evidence="13" key="2">
    <citation type="submission" date="2021-01" db="UniProtKB">
        <authorList>
            <consortium name="EnsemblPlants"/>
        </authorList>
    </citation>
    <scope>IDENTIFICATION</scope>
</reference>
<dbReference type="Gene3D" id="3.30.200.20">
    <property type="entry name" value="Phosphorylase Kinase, domain 1"/>
    <property type="match status" value="1"/>
</dbReference>
<keyword evidence="3" id="KW-0808">Transferase</keyword>
<dbReference type="Pfam" id="PF00069">
    <property type="entry name" value="Pkinase"/>
    <property type="match status" value="1"/>
</dbReference>
<dbReference type="SUPFAM" id="SSF56112">
    <property type="entry name" value="Protein kinase-like (PK-like)"/>
    <property type="match status" value="1"/>
</dbReference>
<sequence>MWLPKKKEIEKTEGNGIVAVAVNNDKGSQQALKWATDHLLSKGETLVLIHVVKRSSSSAYGGKRAAICDSNEKTASLHRQQLEQQNRDIFFTYHCYCTRKYIHCLDVLLEDTDIGKALTDYVAHAAIEKLVLGAPRHGFLRFKSSSIPSTVSKGAPDFCSVYVIPKGIHLSSVRKASRPAPHTSPLLEHIKKLSAKSIETSATLSKLTMNLRAERNSFNPRSNGPPRQPFTKGGRGKNSKAYSEILESDNDISFISSEKPSTEKMFPTVFNFTDSGQTSQLSTQSIYLDSKVNDLSRLDYFSSSSQESGRTSCSGSSQNLDDEEAKMRRLKLQLKQKMDMYSAASREAFKANQKAMEHHWKLAEEWKLDEVRLGEEAALSIAEKERARSKAAPKRIAELGTQKRANEKIKAHKEAEQARWALDNLAQSDLKYRRYTIEEIEKATNFFSESLKIGEGGYGTVYRCYLDHTPVAVKVLHPDAAQGRSQFLREVDILGCIRHPNMVLLLGSCPEFGILVYEYMANGSLDDCLFRKGNTPALSWQLRFRIAAEIATGLLFLHQTKPEPVLHCDLKPGNILLGHNYVSKISDAGLARVVPAVDENVTEFHTTSTVGTFCYIDPEYQQTGMLDVKSDIYSLGIMLLQLITAKPPMGLAYIVEQSIENGSFTEMLDPAVLDWPVEEALCFAKLALQCAELRRKDRPDLCKEVLPELSRLRELAEEKMNYIL</sequence>
<evidence type="ECO:0000313" key="13">
    <source>
        <dbReference type="EnsemblPlants" id="QL06p046967:mrna"/>
    </source>
</evidence>
<evidence type="ECO:0000256" key="11">
    <source>
        <dbReference type="SAM" id="MobiDB-lite"/>
    </source>
</evidence>
<keyword evidence="5" id="KW-0418">Kinase</keyword>
<evidence type="ECO:0000259" key="12">
    <source>
        <dbReference type="PROSITE" id="PS50011"/>
    </source>
</evidence>
<feature type="domain" description="Protein kinase" evidence="12">
    <location>
        <begin position="447"/>
        <end position="724"/>
    </location>
</feature>
<protein>
    <recommendedName>
        <fullName evidence="12">Protein kinase domain-containing protein</fullName>
    </recommendedName>
</protein>
<evidence type="ECO:0000256" key="3">
    <source>
        <dbReference type="ARBA" id="ARBA00022679"/>
    </source>
</evidence>
<dbReference type="GeneID" id="115994511"/>
<dbReference type="InterPro" id="IPR008271">
    <property type="entry name" value="Ser/Thr_kinase_AS"/>
</dbReference>
<dbReference type="Gene3D" id="1.10.510.10">
    <property type="entry name" value="Transferase(Phosphotransferase) domain 1"/>
    <property type="match status" value="1"/>
</dbReference>
<organism evidence="13 14">
    <name type="scientific">Quercus lobata</name>
    <name type="common">Valley oak</name>
    <dbReference type="NCBI Taxonomy" id="97700"/>
    <lineage>
        <taxon>Eukaryota</taxon>
        <taxon>Viridiplantae</taxon>
        <taxon>Streptophyta</taxon>
        <taxon>Embryophyta</taxon>
        <taxon>Tracheophyta</taxon>
        <taxon>Spermatophyta</taxon>
        <taxon>Magnoliopsida</taxon>
        <taxon>eudicotyledons</taxon>
        <taxon>Gunneridae</taxon>
        <taxon>Pentapetalae</taxon>
        <taxon>rosids</taxon>
        <taxon>fabids</taxon>
        <taxon>Fagales</taxon>
        <taxon>Fagaceae</taxon>
        <taxon>Quercus</taxon>
    </lineage>
</organism>
<dbReference type="FunFam" id="1.10.510.10:FF:001023">
    <property type="entry name" value="Os07g0541700 protein"/>
    <property type="match status" value="1"/>
</dbReference>
<dbReference type="InterPro" id="IPR014729">
    <property type="entry name" value="Rossmann-like_a/b/a_fold"/>
</dbReference>
<dbReference type="InterPro" id="IPR051348">
    <property type="entry name" value="U-box_ubiquitin_ligases"/>
</dbReference>
<proteinExistence type="predicted"/>
<dbReference type="InterPro" id="IPR006016">
    <property type="entry name" value="UspA"/>
</dbReference>
<dbReference type="InterPro" id="IPR000719">
    <property type="entry name" value="Prot_kinase_dom"/>
</dbReference>
<dbReference type="PROSITE" id="PS00107">
    <property type="entry name" value="PROTEIN_KINASE_ATP"/>
    <property type="match status" value="1"/>
</dbReference>
<feature type="region of interest" description="Disordered" evidence="11">
    <location>
        <begin position="301"/>
        <end position="324"/>
    </location>
</feature>
<dbReference type="GO" id="GO:0005524">
    <property type="term" value="F:ATP binding"/>
    <property type="evidence" value="ECO:0007669"/>
    <property type="project" value="UniProtKB-UniRule"/>
</dbReference>
<dbReference type="PANTHER" id="PTHR45647:SF76">
    <property type="entry name" value="PROTEIN KINASE DOMAIN-CONTAINING PROTEIN"/>
    <property type="match status" value="1"/>
</dbReference>
<dbReference type="EnsemblPlants" id="QL06p046967:mrna">
    <property type="protein sequence ID" value="QL06p046967:mrna"/>
    <property type="gene ID" value="QL06p046967"/>
</dbReference>
<evidence type="ECO:0000256" key="5">
    <source>
        <dbReference type="ARBA" id="ARBA00022777"/>
    </source>
</evidence>
<dbReference type="PROSITE" id="PS50011">
    <property type="entry name" value="PROTEIN_KINASE_DOM"/>
    <property type="match status" value="1"/>
</dbReference>
<accession>A0A7N2LZ76</accession>
<dbReference type="KEGG" id="qlo:115994511"/>
<keyword evidence="6" id="KW-0833">Ubl conjugation pathway</keyword>
<dbReference type="InterPro" id="IPR017441">
    <property type="entry name" value="Protein_kinase_ATP_BS"/>
</dbReference>
<dbReference type="Proteomes" id="UP000594261">
    <property type="component" value="Chromosome 6"/>
</dbReference>
<name>A0A7N2LZ76_QUELO</name>
<dbReference type="EMBL" id="LRBV02000006">
    <property type="status" value="NOT_ANNOTATED_CDS"/>
    <property type="molecule type" value="Genomic_DNA"/>
</dbReference>
<dbReference type="CDD" id="cd01989">
    <property type="entry name" value="USP_STK_Ubox_N"/>
    <property type="match status" value="1"/>
</dbReference>
<comment type="catalytic activity">
    <reaction evidence="8">
        <text>L-threonyl-[protein] + ATP = O-phospho-L-threonyl-[protein] + ADP + H(+)</text>
        <dbReference type="Rhea" id="RHEA:46608"/>
        <dbReference type="Rhea" id="RHEA-COMP:11060"/>
        <dbReference type="Rhea" id="RHEA-COMP:11605"/>
        <dbReference type="ChEBI" id="CHEBI:15378"/>
        <dbReference type="ChEBI" id="CHEBI:30013"/>
        <dbReference type="ChEBI" id="CHEBI:30616"/>
        <dbReference type="ChEBI" id="CHEBI:61977"/>
        <dbReference type="ChEBI" id="CHEBI:456216"/>
        <dbReference type="EC" id="2.7.11.1"/>
    </reaction>
</comment>
<dbReference type="GO" id="GO:0004674">
    <property type="term" value="F:protein serine/threonine kinase activity"/>
    <property type="evidence" value="ECO:0007669"/>
    <property type="project" value="UniProtKB-KW"/>
</dbReference>
<dbReference type="RefSeq" id="XP_030974549.1">
    <property type="nucleotide sequence ID" value="XM_031118689.1"/>
</dbReference>
<dbReference type="Gene3D" id="3.40.50.620">
    <property type="entry name" value="HUPs"/>
    <property type="match status" value="1"/>
</dbReference>
<evidence type="ECO:0000256" key="1">
    <source>
        <dbReference type="ARBA" id="ARBA00000900"/>
    </source>
</evidence>
<dbReference type="SUPFAM" id="SSF52402">
    <property type="entry name" value="Adenine nucleotide alpha hydrolases-like"/>
    <property type="match status" value="1"/>
</dbReference>
<keyword evidence="7 10" id="KW-0067">ATP-binding</keyword>
<comment type="catalytic activity">
    <reaction evidence="9">
        <text>L-seryl-[protein] + ATP = O-phospho-L-seryl-[protein] + ADP + H(+)</text>
        <dbReference type="Rhea" id="RHEA:17989"/>
        <dbReference type="Rhea" id="RHEA-COMP:9863"/>
        <dbReference type="Rhea" id="RHEA-COMP:11604"/>
        <dbReference type="ChEBI" id="CHEBI:15378"/>
        <dbReference type="ChEBI" id="CHEBI:29999"/>
        <dbReference type="ChEBI" id="CHEBI:30616"/>
        <dbReference type="ChEBI" id="CHEBI:83421"/>
        <dbReference type="ChEBI" id="CHEBI:456216"/>
        <dbReference type="EC" id="2.7.11.1"/>
    </reaction>
</comment>
<dbReference type="FunFam" id="3.30.200.20:FF:000162">
    <property type="entry name" value="Adenine nucleotide alpha hydrolase-like domain kinase"/>
    <property type="match status" value="1"/>
</dbReference>
<gene>
    <name evidence="13" type="primary">LOC115994511</name>
</gene>
<dbReference type="InParanoid" id="A0A7N2LZ76"/>
<keyword evidence="14" id="KW-1185">Reference proteome</keyword>
<dbReference type="PROSITE" id="PS00108">
    <property type="entry name" value="PROTEIN_KINASE_ST"/>
    <property type="match status" value="1"/>
</dbReference>
<dbReference type="Gramene" id="QL06p046967:mrna">
    <property type="protein sequence ID" value="QL06p046967:mrna"/>
    <property type="gene ID" value="QL06p046967"/>
</dbReference>
<dbReference type="InterPro" id="IPR011009">
    <property type="entry name" value="Kinase-like_dom_sf"/>
</dbReference>
<dbReference type="OrthoDB" id="4062651at2759"/>
<feature type="binding site" evidence="10">
    <location>
        <position position="474"/>
    </location>
    <ligand>
        <name>ATP</name>
        <dbReference type="ChEBI" id="CHEBI:30616"/>
    </ligand>
</feature>
<evidence type="ECO:0000256" key="9">
    <source>
        <dbReference type="ARBA" id="ARBA00048679"/>
    </source>
</evidence>
<keyword evidence="2" id="KW-0723">Serine/threonine-protein kinase</keyword>
<evidence type="ECO:0000256" key="10">
    <source>
        <dbReference type="PROSITE-ProRule" id="PRU10141"/>
    </source>
</evidence>
<reference evidence="13 14" key="1">
    <citation type="journal article" date="2016" name="G3 (Bethesda)">
        <title>First Draft Assembly and Annotation of the Genome of a California Endemic Oak Quercus lobata Nee (Fagaceae).</title>
        <authorList>
            <person name="Sork V.L."/>
            <person name="Fitz-Gibbon S.T."/>
            <person name="Puiu D."/>
            <person name="Crepeau M."/>
            <person name="Gugger P.F."/>
            <person name="Sherman R."/>
            <person name="Stevens K."/>
            <person name="Langley C.H."/>
            <person name="Pellegrini M."/>
            <person name="Salzberg S.L."/>
        </authorList>
    </citation>
    <scope>NUCLEOTIDE SEQUENCE [LARGE SCALE GENOMIC DNA]</scope>
    <source>
        <strain evidence="13 14">cv. SW786</strain>
    </source>
</reference>
<evidence type="ECO:0000256" key="6">
    <source>
        <dbReference type="ARBA" id="ARBA00022786"/>
    </source>
</evidence>
<dbReference type="AlphaFoldDB" id="A0A7N2LZ76"/>
<feature type="compositionally biased region" description="Polar residues" evidence="11">
    <location>
        <begin position="301"/>
        <end position="319"/>
    </location>
</feature>
<dbReference type="OMA" id="ANMEWIL"/>
<evidence type="ECO:0000256" key="8">
    <source>
        <dbReference type="ARBA" id="ARBA00047899"/>
    </source>
</evidence>
<dbReference type="PANTHER" id="PTHR45647">
    <property type="entry name" value="OS02G0152300 PROTEIN"/>
    <property type="match status" value="1"/>
</dbReference>
<keyword evidence="4 10" id="KW-0547">Nucleotide-binding</keyword>
<evidence type="ECO:0000256" key="4">
    <source>
        <dbReference type="ARBA" id="ARBA00022741"/>
    </source>
</evidence>
<evidence type="ECO:0000256" key="7">
    <source>
        <dbReference type="ARBA" id="ARBA00022840"/>
    </source>
</evidence>
<dbReference type="SMART" id="SM00220">
    <property type="entry name" value="S_TKc"/>
    <property type="match status" value="1"/>
</dbReference>
<dbReference type="Pfam" id="PF00582">
    <property type="entry name" value="Usp"/>
    <property type="match status" value="1"/>
</dbReference>
<evidence type="ECO:0000256" key="2">
    <source>
        <dbReference type="ARBA" id="ARBA00022527"/>
    </source>
</evidence>
<evidence type="ECO:0000313" key="14">
    <source>
        <dbReference type="Proteomes" id="UP000594261"/>
    </source>
</evidence>
<feature type="region of interest" description="Disordered" evidence="11">
    <location>
        <begin position="213"/>
        <end position="239"/>
    </location>
</feature>
<dbReference type="GO" id="GO:0061630">
    <property type="term" value="F:ubiquitin protein ligase activity"/>
    <property type="evidence" value="ECO:0007669"/>
    <property type="project" value="UniProtKB-EC"/>
</dbReference>
<comment type="catalytic activity">
    <reaction evidence="1">
        <text>S-ubiquitinyl-[E2 ubiquitin-conjugating enzyme]-L-cysteine + [acceptor protein]-L-lysine = [E2 ubiquitin-conjugating enzyme]-L-cysteine + N(6)-ubiquitinyl-[acceptor protein]-L-lysine.</text>
        <dbReference type="EC" id="2.3.2.27"/>
    </reaction>
</comment>
<dbReference type="FunCoup" id="A0A7N2LZ76">
    <property type="interactions" value="10"/>
</dbReference>